<proteinExistence type="inferred from homology"/>
<dbReference type="Gene3D" id="3.40.1440.10">
    <property type="entry name" value="GIY-YIG endonuclease"/>
    <property type="match status" value="1"/>
</dbReference>
<reference evidence="3 4" key="1">
    <citation type="submission" date="2019-06" db="EMBL/GenBank/DDBJ databases">
        <title>New taxonomy in bacterial strain CC-CFT640, isolated from vineyard.</title>
        <authorList>
            <person name="Lin S.-Y."/>
            <person name="Tsai C.-F."/>
            <person name="Young C.-C."/>
        </authorList>
    </citation>
    <scope>NUCLEOTIDE SEQUENCE [LARGE SCALE GENOMIC DNA]</scope>
    <source>
        <strain evidence="3 4">CC-CFT640</strain>
    </source>
</reference>
<sequence length="99" mass="11556">MFDGKRQPAVYILASPNRRAIYVGVTTNLERRLIEHRLGRVEHTAQYNIRCLVYVEAHETAPDAIAREKQIKRWRREKKVALIDSVNPEWEDLAPEASM</sequence>
<accession>A0A5C8PIZ5</accession>
<evidence type="ECO:0000313" key="3">
    <source>
        <dbReference type="EMBL" id="TXL73357.1"/>
    </source>
</evidence>
<evidence type="ECO:0000256" key="1">
    <source>
        <dbReference type="ARBA" id="ARBA00007435"/>
    </source>
</evidence>
<name>A0A5C8PIZ5_9HYPH</name>
<dbReference type="PANTHER" id="PTHR34477">
    <property type="entry name" value="UPF0213 PROTEIN YHBQ"/>
    <property type="match status" value="1"/>
</dbReference>
<dbReference type="OrthoDB" id="287318at2"/>
<dbReference type="InterPro" id="IPR000305">
    <property type="entry name" value="GIY-YIG_endonuc"/>
</dbReference>
<keyword evidence="4" id="KW-1185">Reference proteome</keyword>
<dbReference type="SUPFAM" id="SSF82771">
    <property type="entry name" value="GIY-YIG endonuclease"/>
    <property type="match status" value="1"/>
</dbReference>
<protein>
    <submittedName>
        <fullName evidence="3">GIY-YIG nuclease family protein</fullName>
    </submittedName>
</protein>
<dbReference type="Pfam" id="PF01541">
    <property type="entry name" value="GIY-YIG"/>
    <property type="match status" value="1"/>
</dbReference>
<dbReference type="EMBL" id="VDUZ01000026">
    <property type="protein sequence ID" value="TXL73357.1"/>
    <property type="molecule type" value="Genomic_DNA"/>
</dbReference>
<comment type="similarity">
    <text evidence="1">Belongs to the UPF0213 family.</text>
</comment>
<dbReference type="CDD" id="cd10448">
    <property type="entry name" value="GIY-YIG_unchar_3"/>
    <property type="match status" value="1"/>
</dbReference>
<gene>
    <name evidence="3" type="ORF">FHP25_21630</name>
</gene>
<comment type="caution">
    <text evidence="3">The sequence shown here is derived from an EMBL/GenBank/DDBJ whole genome shotgun (WGS) entry which is preliminary data.</text>
</comment>
<dbReference type="InterPro" id="IPR050190">
    <property type="entry name" value="UPF0213_domain"/>
</dbReference>
<dbReference type="InterPro" id="IPR035901">
    <property type="entry name" value="GIY-YIG_endonuc_sf"/>
</dbReference>
<organism evidence="3 4">
    <name type="scientific">Vineibacter terrae</name>
    <dbReference type="NCBI Taxonomy" id="2586908"/>
    <lineage>
        <taxon>Bacteria</taxon>
        <taxon>Pseudomonadati</taxon>
        <taxon>Pseudomonadota</taxon>
        <taxon>Alphaproteobacteria</taxon>
        <taxon>Hyphomicrobiales</taxon>
        <taxon>Vineibacter</taxon>
    </lineage>
</organism>
<dbReference type="Proteomes" id="UP000321638">
    <property type="component" value="Unassembled WGS sequence"/>
</dbReference>
<evidence type="ECO:0000259" key="2">
    <source>
        <dbReference type="PROSITE" id="PS50164"/>
    </source>
</evidence>
<dbReference type="PROSITE" id="PS50164">
    <property type="entry name" value="GIY_YIG"/>
    <property type="match status" value="1"/>
</dbReference>
<dbReference type="SMART" id="SM00465">
    <property type="entry name" value="GIYc"/>
    <property type="match status" value="1"/>
</dbReference>
<dbReference type="PANTHER" id="PTHR34477:SF5">
    <property type="entry name" value="BSL5627 PROTEIN"/>
    <property type="match status" value="1"/>
</dbReference>
<dbReference type="AlphaFoldDB" id="A0A5C8PIZ5"/>
<feature type="domain" description="GIY-YIG" evidence="2">
    <location>
        <begin position="6"/>
        <end position="81"/>
    </location>
</feature>
<evidence type="ECO:0000313" key="4">
    <source>
        <dbReference type="Proteomes" id="UP000321638"/>
    </source>
</evidence>